<dbReference type="AlphaFoldDB" id="T0FQT1"/>
<dbReference type="Proteomes" id="UP000015442">
    <property type="component" value="Unassembled WGS sequence"/>
</dbReference>
<dbReference type="EMBL" id="AKWY02000020">
    <property type="protein sequence ID" value="EQA71945.1"/>
    <property type="molecule type" value="Genomic_DNA"/>
</dbReference>
<organism evidence="1 2">
    <name type="scientific">Leptospira noguchii serovar Panama str. CZ214</name>
    <dbReference type="NCBI Taxonomy" id="1001595"/>
    <lineage>
        <taxon>Bacteria</taxon>
        <taxon>Pseudomonadati</taxon>
        <taxon>Spirochaetota</taxon>
        <taxon>Spirochaetia</taxon>
        <taxon>Leptospirales</taxon>
        <taxon>Leptospiraceae</taxon>
        <taxon>Leptospira</taxon>
    </lineage>
</organism>
<sequence length="43" mass="5186">MTKNEILIHFSKSKNTCFGKNLFKNNLDFKKYFQLFRASNLKK</sequence>
<reference evidence="1 2" key="1">
    <citation type="submission" date="2013-05" db="EMBL/GenBank/DDBJ databases">
        <authorList>
            <person name="Harkins D.M."/>
            <person name="Durkin A.S."/>
            <person name="Brinkac L.M."/>
            <person name="Haft D.H."/>
            <person name="Selengut J.D."/>
            <person name="Sanka R."/>
            <person name="DePew J."/>
            <person name="Purushe J."/>
            <person name="Hartskeerl R.A."/>
            <person name="Ahmed A."/>
            <person name="van der Linden H."/>
            <person name="Goris M.G.A."/>
            <person name="Vinetz J.M."/>
            <person name="Sutton G.G."/>
            <person name="Nierman W.C."/>
            <person name="Fouts D.E."/>
        </authorList>
    </citation>
    <scope>NUCLEOTIDE SEQUENCE [LARGE SCALE GENOMIC DNA]</scope>
    <source>
        <strain evidence="1 2">CZ214</strain>
    </source>
</reference>
<accession>T0FQT1</accession>
<proteinExistence type="predicted"/>
<name>T0FQT1_9LEPT</name>
<evidence type="ECO:0000313" key="2">
    <source>
        <dbReference type="Proteomes" id="UP000015442"/>
    </source>
</evidence>
<comment type="caution">
    <text evidence="1">The sequence shown here is derived from an EMBL/GenBank/DDBJ whole genome shotgun (WGS) entry which is preliminary data.</text>
</comment>
<evidence type="ECO:0000313" key="1">
    <source>
        <dbReference type="EMBL" id="EQA71945.1"/>
    </source>
</evidence>
<protein>
    <submittedName>
        <fullName evidence="1">Uncharacterized protein</fullName>
    </submittedName>
</protein>
<gene>
    <name evidence="1" type="ORF">LEP1GSC059_1033</name>
</gene>